<dbReference type="GeneID" id="39733217"/>
<keyword evidence="3" id="KW-1185">Reference proteome</keyword>
<keyword evidence="1" id="KW-0472">Membrane</keyword>
<organism evidence="2 3">
    <name type="scientific">Plasmodium gallinaceum</name>
    <dbReference type="NCBI Taxonomy" id="5849"/>
    <lineage>
        <taxon>Eukaryota</taxon>
        <taxon>Sar</taxon>
        <taxon>Alveolata</taxon>
        <taxon>Apicomplexa</taxon>
        <taxon>Aconoidasida</taxon>
        <taxon>Haemosporida</taxon>
        <taxon>Plasmodiidae</taxon>
        <taxon>Plasmodium</taxon>
        <taxon>Plasmodium (Haemamoeba)</taxon>
    </lineage>
</organism>
<accession>A0A1J1GXA1</accession>
<protein>
    <submittedName>
        <fullName evidence="2">Uncharacterized protein</fullName>
    </submittedName>
</protein>
<name>A0A1J1GXA1_PLAGA</name>
<dbReference type="EMBL" id="CVMV01000083">
    <property type="protein sequence ID" value="CRG97103.1"/>
    <property type="molecule type" value="Genomic_DNA"/>
</dbReference>
<dbReference type="GO" id="GO:0000166">
    <property type="term" value="F:nucleotide binding"/>
    <property type="evidence" value="ECO:0007669"/>
    <property type="project" value="InterPro"/>
</dbReference>
<dbReference type="SUPFAM" id="SSF47794">
    <property type="entry name" value="Rad51 N-terminal domain-like"/>
    <property type="match status" value="1"/>
</dbReference>
<dbReference type="InterPro" id="IPR010995">
    <property type="entry name" value="DNA_repair_Rad51/TF_NusA_a-hlx"/>
</dbReference>
<evidence type="ECO:0000313" key="2">
    <source>
        <dbReference type="EMBL" id="CRG97103.1"/>
    </source>
</evidence>
<gene>
    <name evidence="2" type="ORF">PGAL8A_00468400</name>
</gene>
<proteinExistence type="predicted"/>
<reference evidence="2" key="1">
    <citation type="submission" date="2015-04" db="EMBL/GenBank/DDBJ databases">
        <authorList>
            <consortium name="Pathogen Informatics"/>
        </authorList>
    </citation>
    <scope>NUCLEOTIDE SEQUENCE [LARGE SCALE GENOMIC DNA]</scope>
    <source>
        <strain evidence="2">8A</strain>
    </source>
</reference>
<keyword evidence="1" id="KW-1133">Transmembrane helix</keyword>
<keyword evidence="1" id="KW-0812">Transmembrane</keyword>
<dbReference type="OrthoDB" id="386224at2759"/>
<dbReference type="RefSeq" id="XP_028529906.1">
    <property type="nucleotide sequence ID" value="XM_028673456.1"/>
</dbReference>
<dbReference type="Proteomes" id="UP000220797">
    <property type="component" value="Unassembled WGS sequence"/>
</dbReference>
<comment type="caution">
    <text evidence="2">The sequence shown here is derived from an EMBL/GenBank/DDBJ whole genome shotgun (WGS) entry which is preliminary data.</text>
</comment>
<feature type="transmembrane region" description="Helical" evidence="1">
    <location>
        <begin position="115"/>
        <end position="139"/>
    </location>
</feature>
<dbReference type="AlphaFoldDB" id="A0A1J1GXA1"/>
<evidence type="ECO:0000313" key="3">
    <source>
        <dbReference type="Proteomes" id="UP000220797"/>
    </source>
</evidence>
<sequence>MQTKIEKIYYPKDEIKNDIFFKKEDDNFYARKKKNNEKSNILRKHNKSEKHEKIFCGNLKDIKIDCDNFKNEKDNYNNFFDSKIYLPELRASKEELKYFFKIICIMLEKNKKENIYVNLMNFLCKNFSIYIGLFANLWFQCKILLAEKLILIEFFKQLKINSEIINHFFNYGYDSFETILSITPQDLIKIQKFNNVTWIPGHAFRIKIIFSKINDYFKCFYEKNEDYIKEMKKFILHNRRKTKLTNQLILTQEKKNKRDKTDISPCTPTKKNVIKNYEPYISLKLKNENSIHNNQLYRNIPLLKYYQYCPYYKFHKNKF</sequence>
<dbReference type="OMA" id="NDYFKCF"/>
<evidence type="ECO:0000256" key="1">
    <source>
        <dbReference type="SAM" id="Phobius"/>
    </source>
</evidence>
<dbReference type="VEuPathDB" id="PlasmoDB:PGAL8A_00468400"/>